<proteinExistence type="inferred from homology"/>
<evidence type="ECO:0000313" key="9">
    <source>
        <dbReference type="EMBL" id="MBB4010274.1"/>
    </source>
</evidence>
<evidence type="ECO:0000256" key="4">
    <source>
        <dbReference type="ARBA" id="ARBA00022723"/>
    </source>
</evidence>
<keyword evidence="4" id="KW-0479">Metal-binding</keyword>
<dbReference type="AlphaFoldDB" id="A0A1Q9ABY1"/>
<comment type="cofactor">
    <cofactor evidence="1">
        <name>Mg(2+)</name>
        <dbReference type="ChEBI" id="CHEBI:18420"/>
    </cofactor>
</comment>
<evidence type="ECO:0000313" key="10">
    <source>
        <dbReference type="EMBL" id="OLP52385.1"/>
    </source>
</evidence>
<keyword evidence="11" id="KW-1185">Reference proteome</keyword>
<organism evidence="10 11">
    <name type="scientific">Allorhizobium taibaishanense</name>
    <dbReference type="NCBI Taxonomy" id="887144"/>
    <lineage>
        <taxon>Bacteria</taxon>
        <taxon>Pseudomonadati</taxon>
        <taxon>Pseudomonadota</taxon>
        <taxon>Alphaproteobacteria</taxon>
        <taxon>Hyphomicrobiales</taxon>
        <taxon>Rhizobiaceae</taxon>
        <taxon>Rhizobium/Agrobacterium group</taxon>
        <taxon>Allorhizobium</taxon>
    </lineage>
</organism>
<dbReference type="PANTHER" id="PTHR33653:SF1">
    <property type="entry name" value="RIBONUCLEASE VAPC2"/>
    <property type="match status" value="1"/>
</dbReference>
<comment type="similarity">
    <text evidence="7">Belongs to the PINc/VapC protein family.</text>
</comment>
<dbReference type="InterPro" id="IPR002716">
    <property type="entry name" value="PIN_dom"/>
</dbReference>
<dbReference type="InterPro" id="IPR050556">
    <property type="entry name" value="Type_II_TA_system_RNase"/>
</dbReference>
<evidence type="ECO:0000256" key="6">
    <source>
        <dbReference type="ARBA" id="ARBA00022842"/>
    </source>
</evidence>
<comment type="caution">
    <text evidence="10">The sequence shown here is derived from an EMBL/GenBank/DDBJ whole genome shotgun (WGS) entry which is preliminary data.</text>
</comment>
<evidence type="ECO:0000256" key="7">
    <source>
        <dbReference type="ARBA" id="ARBA00038093"/>
    </source>
</evidence>
<keyword evidence="3" id="KW-0540">Nuclease</keyword>
<accession>A0A1Q9ABY1</accession>
<dbReference type="EMBL" id="JACIED010000007">
    <property type="protein sequence ID" value="MBB4010274.1"/>
    <property type="molecule type" value="Genomic_DNA"/>
</dbReference>
<dbReference type="Proteomes" id="UP000185598">
    <property type="component" value="Unassembled WGS sequence"/>
</dbReference>
<dbReference type="RefSeq" id="WP_075612526.1">
    <property type="nucleotide sequence ID" value="NZ_JACIED010000007.1"/>
</dbReference>
<evidence type="ECO:0000259" key="8">
    <source>
        <dbReference type="Pfam" id="PF01850"/>
    </source>
</evidence>
<evidence type="ECO:0000256" key="2">
    <source>
        <dbReference type="ARBA" id="ARBA00022649"/>
    </source>
</evidence>
<reference evidence="10 11" key="1">
    <citation type="submission" date="2016-09" db="EMBL/GenBank/DDBJ databases">
        <title>Rhizobium oryziradicis sp. nov., isolated from the root of rice.</title>
        <authorList>
            <person name="Zhao J."/>
            <person name="Zhang X."/>
        </authorList>
    </citation>
    <scope>NUCLEOTIDE SEQUENCE [LARGE SCALE GENOMIC DNA]</scope>
    <source>
        <strain evidence="10 11">14971</strain>
    </source>
</reference>
<dbReference type="GO" id="GO:0004518">
    <property type="term" value="F:nuclease activity"/>
    <property type="evidence" value="ECO:0007669"/>
    <property type="project" value="UniProtKB-KW"/>
</dbReference>
<evidence type="ECO:0000313" key="12">
    <source>
        <dbReference type="Proteomes" id="UP000544107"/>
    </source>
</evidence>
<evidence type="ECO:0000256" key="3">
    <source>
        <dbReference type="ARBA" id="ARBA00022722"/>
    </source>
</evidence>
<evidence type="ECO:0000256" key="5">
    <source>
        <dbReference type="ARBA" id="ARBA00022801"/>
    </source>
</evidence>
<dbReference type="Pfam" id="PF01850">
    <property type="entry name" value="PIN"/>
    <property type="match status" value="1"/>
</dbReference>
<keyword evidence="2" id="KW-1277">Toxin-antitoxin system</keyword>
<evidence type="ECO:0000313" key="11">
    <source>
        <dbReference type="Proteomes" id="UP000185598"/>
    </source>
</evidence>
<feature type="domain" description="PIN" evidence="8">
    <location>
        <begin position="5"/>
        <end position="132"/>
    </location>
</feature>
<dbReference type="GO" id="GO:0016787">
    <property type="term" value="F:hydrolase activity"/>
    <property type="evidence" value="ECO:0007669"/>
    <property type="project" value="UniProtKB-KW"/>
</dbReference>
<dbReference type="InterPro" id="IPR029060">
    <property type="entry name" value="PIN-like_dom_sf"/>
</dbReference>
<dbReference type="PANTHER" id="PTHR33653">
    <property type="entry name" value="RIBONUCLEASE VAPC2"/>
    <property type="match status" value="1"/>
</dbReference>
<dbReference type="Proteomes" id="UP000544107">
    <property type="component" value="Unassembled WGS sequence"/>
</dbReference>
<keyword evidence="5" id="KW-0378">Hydrolase</keyword>
<dbReference type="Gene3D" id="3.40.50.1010">
    <property type="entry name" value="5'-nuclease"/>
    <property type="match status" value="1"/>
</dbReference>
<dbReference type="SUPFAM" id="SSF88723">
    <property type="entry name" value="PIN domain-like"/>
    <property type="match status" value="1"/>
</dbReference>
<dbReference type="STRING" id="887144.BJF91_02330"/>
<name>A0A1Q9ABY1_9HYPH</name>
<dbReference type="EMBL" id="MKIN01000014">
    <property type="protein sequence ID" value="OLP52385.1"/>
    <property type="molecule type" value="Genomic_DNA"/>
</dbReference>
<reference evidence="9 12" key="2">
    <citation type="submission" date="2020-08" db="EMBL/GenBank/DDBJ databases">
        <title>Genomic Encyclopedia of Type Strains, Phase IV (KMG-IV): sequencing the most valuable type-strain genomes for metagenomic binning, comparative biology and taxonomic classification.</title>
        <authorList>
            <person name="Goeker M."/>
        </authorList>
    </citation>
    <scope>NUCLEOTIDE SEQUENCE [LARGE SCALE GENOMIC DNA]</scope>
    <source>
        <strain evidence="9 12">DSM 100021</strain>
    </source>
</reference>
<sequence>MSLGYLLDTCVLSETSRRNPHPAVVRFIETAENLMLPIAVVMEFQMGITEISHKDPVRAVRLSAWYQRLSASGLPVIDTTKEVAEVWGVLAADPRLKNLFVANARAQRPRAGQDLHIAAVALVHRVAIATMNVKDFTLIDRFYPLPGIYNPMEDQWHARMEPLLIPGTQVA</sequence>
<protein>
    <recommendedName>
        <fullName evidence="8">PIN domain-containing protein</fullName>
    </recommendedName>
</protein>
<keyword evidence="6" id="KW-0460">Magnesium</keyword>
<dbReference type="GO" id="GO:0046872">
    <property type="term" value="F:metal ion binding"/>
    <property type="evidence" value="ECO:0007669"/>
    <property type="project" value="UniProtKB-KW"/>
</dbReference>
<dbReference type="OrthoDB" id="7161000at2"/>
<gene>
    <name evidence="10" type="ORF">BJF91_02330</name>
    <name evidence="9" type="ORF">GGQ71_004572</name>
</gene>
<evidence type="ECO:0000256" key="1">
    <source>
        <dbReference type="ARBA" id="ARBA00001946"/>
    </source>
</evidence>